<dbReference type="HOGENOM" id="CLU_058232_0_0_6"/>
<dbReference type="EMBL" id="APPN01000072">
    <property type="protein sequence ID" value="ENV32756.1"/>
    <property type="molecule type" value="Genomic_DNA"/>
</dbReference>
<feature type="domain" description="AB hydrolase-1" evidence="3">
    <location>
        <begin position="43"/>
        <end position="232"/>
    </location>
</feature>
<evidence type="ECO:0000259" key="3">
    <source>
        <dbReference type="Pfam" id="PF12697"/>
    </source>
</evidence>
<dbReference type="PATRIC" id="fig|1120926.3.peg.2841"/>
<dbReference type="RefSeq" id="WP_004865925.1">
    <property type="nucleotide sequence ID" value="NZ_ASYY01000043.1"/>
</dbReference>
<dbReference type="InterPro" id="IPR029058">
    <property type="entry name" value="AB_hydrolase_fold"/>
</dbReference>
<dbReference type="OrthoDB" id="9785076at2"/>
<evidence type="ECO:0000256" key="2">
    <source>
        <dbReference type="ARBA" id="ARBA00023098"/>
    </source>
</evidence>
<dbReference type="Proteomes" id="UP000013117">
    <property type="component" value="Unassembled WGS sequence"/>
</dbReference>
<comment type="caution">
    <text evidence="4">The sequence shown here is derived from an EMBL/GenBank/DDBJ whole genome shotgun (WGS) entry which is preliminary data.</text>
</comment>
<dbReference type="Gene3D" id="3.40.50.1820">
    <property type="entry name" value="alpha/beta hydrolase"/>
    <property type="match status" value="1"/>
</dbReference>
<proteinExistence type="predicted"/>
<evidence type="ECO:0000256" key="1">
    <source>
        <dbReference type="ARBA" id="ARBA00022963"/>
    </source>
</evidence>
<sequence>MSNIENKTIICQDGYSLAANFYKAEIETDKLPVLLCPATGIIKEFYQSFALWLCKQGYDVLCFDFRGIGQSLHGKLKDSTASIQDWGQLDIPAAIDMLLTLTQKDQVILVGHSAGGQLLGIVPNYQKVAKVLAVSGSSGHKKGLKGRTKILAPVMFKVIFPIARVIKGYGPTKAVGMGENLPKDVAKQWAEFCNKPGYIANAIGKTVFEDFHQDIHCPITAIWSSDDEIATEVNVKDLLRLYPNATTSMFELNPEKLGHKAIGHMLMFRKSHQDIWPLLEQHIAA</sequence>
<organism evidence="4 5">
    <name type="scientific">Acinetobacter gerneri DSM 14967 = CIP 107464 = MTCC 9824</name>
    <dbReference type="NCBI Taxonomy" id="1120926"/>
    <lineage>
        <taxon>Bacteria</taxon>
        <taxon>Pseudomonadati</taxon>
        <taxon>Pseudomonadota</taxon>
        <taxon>Gammaproteobacteria</taxon>
        <taxon>Moraxellales</taxon>
        <taxon>Moraxellaceae</taxon>
        <taxon>Acinetobacter</taxon>
    </lineage>
</organism>
<keyword evidence="1" id="KW-0442">Lipid degradation</keyword>
<keyword evidence="2" id="KW-0443">Lipid metabolism</keyword>
<dbReference type="eggNOG" id="COG4757">
    <property type="taxonomic scope" value="Bacteria"/>
</dbReference>
<evidence type="ECO:0000313" key="4">
    <source>
        <dbReference type="EMBL" id="ENV32756.1"/>
    </source>
</evidence>
<gene>
    <name evidence="4" type="ORF">F960_02931</name>
</gene>
<evidence type="ECO:0000313" key="5">
    <source>
        <dbReference type="Proteomes" id="UP000013117"/>
    </source>
</evidence>
<dbReference type="GeneID" id="84210227"/>
<protein>
    <recommendedName>
        <fullName evidence="3">AB hydrolase-1 domain-containing protein</fullName>
    </recommendedName>
</protein>
<accession>N8Y7Z2</accession>
<dbReference type="PIRSF" id="PIRSF037442">
    <property type="entry name" value="UCP037442_abhydr"/>
    <property type="match status" value="1"/>
</dbReference>
<dbReference type="PANTHER" id="PTHR11005">
    <property type="entry name" value="LYSOSOMAL ACID LIPASE-RELATED"/>
    <property type="match status" value="1"/>
</dbReference>
<dbReference type="GO" id="GO:0016042">
    <property type="term" value="P:lipid catabolic process"/>
    <property type="evidence" value="ECO:0007669"/>
    <property type="project" value="UniProtKB-KW"/>
</dbReference>
<keyword evidence="5" id="KW-1185">Reference proteome</keyword>
<dbReference type="STRING" id="202952.GCA_000747725_02468"/>
<name>N8Y7Z2_9GAMM</name>
<dbReference type="InterPro" id="IPR000073">
    <property type="entry name" value="AB_hydrolase_1"/>
</dbReference>
<dbReference type="SUPFAM" id="SSF53474">
    <property type="entry name" value="alpha/beta-Hydrolases"/>
    <property type="match status" value="1"/>
</dbReference>
<dbReference type="AlphaFoldDB" id="N8Y7Z2"/>
<dbReference type="InterPro" id="IPR017208">
    <property type="entry name" value="UCP037442_abhydr"/>
</dbReference>
<dbReference type="Pfam" id="PF12697">
    <property type="entry name" value="Abhydrolase_6"/>
    <property type="match status" value="1"/>
</dbReference>
<reference evidence="4 5" key="1">
    <citation type="submission" date="2013-02" db="EMBL/GenBank/DDBJ databases">
        <title>The Genome Sequence of Acinetobacter gerneri CIP 107464.</title>
        <authorList>
            <consortium name="The Broad Institute Genome Sequencing Platform"/>
            <consortium name="The Broad Institute Genome Sequencing Center for Infectious Disease"/>
            <person name="Cerqueira G."/>
            <person name="Feldgarden M."/>
            <person name="Courvalin P."/>
            <person name="Perichon B."/>
            <person name="Grillot-Courvalin C."/>
            <person name="Clermont D."/>
            <person name="Rocha E."/>
            <person name="Yoon E.-J."/>
            <person name="Nemec A."/>
            <person name="Walker B."/>
            <person name="Young S.K."/>
            <person name="Zeng Q."/>
            <person name="Gargeya S."/>
            <person name="Fitzgerald M."/>
            <person name="Haas B."/>
            <person name="Abouelleil A."/>
            <person name="Alvarado L."/>
            <person name="Arachchi H.M."/>
            <person name="Berlin A.M."/>
            <person name="Chapman S.B."/>
            <person name="Dewar J."/>
            <person name="Goldberg J."/>
            <person name="Griggs A."/>
            <person name="Gujja S."/>
            <person name="Hansen M."/>
            <person name="Howarth C."/>
            <person name="Imamovic A."/>
            <person name="Larimer J."/>
            <person name="McCowan C."/>
            <person name="Murphy C."/>
            <person name="Neiman D."/>
            <person name="Pearson M."/>
            <person name="Priest M."/>
            <person name="Roberts A."/>
            <person name="Saif S."/>
            <person name="Shea T."/>
            <person name="Sisk P."/>
            <person name="Sykes S."/>
            <person name="Wortman J."/>
            <person name="Nusbaum C."/>
            <person name="Birren B."/>
        </authorList>
    </citation>
    <scope>NUCLEOTIDE SEQUENCE [LARGE SCALE GENOMIC DNA]</scope>
    <source>
        <strain evidence="4 5">CIP 107464</strain>
    </source>
</reference>